<feature type="binding site" evidence="6">
    <location>
        <begin position="90"/>
        <end position="93"/>
    </location>
    <ligand>
        <name>(6R)-10-formyltetrahydrofolate</name>
        <dbReference type="ChEBI" id="CHEBI:195366"/>
    </ligand>
</feature>
<reference evidence="8 9" key="1">
    <citation type="journal article" date="2018" name="Genome Biol. Evol.">
        <title>Cladogenesis and Genomic Streamlining in Extracellular Endosymbionts of Tropical Stink Bugs.</title>
        <authorList>
            <person name="Otero-Bravo A."/>
            <person name="Goffredi S."/>
            <person name="Sabree Z.L."/>
        </authorList>
    </citation>
    <scope>NUCLEOTIDE SEQUENCE [LARGE SCALE GENOMIC DNA]</scope>
    <source>
        <strain evidence="8 9">SoEL</strain>
    </source>
</reference>
<organism evidence="8 9">
    <name type="scientific">Candidatus Pantoea edessiphila</name>
    <dbReference type="NCBI Taxonomy" id="2044610"/>
    <lineage>
        <taxon>Bacteria</taxon>
        <taxon>Pseudomonadati</taxon>
        <taxon>Pseudomonadota</taxon>
        <taxon>Gammaproteobacteria</taxon>
        <taxon>Enterobacterales</taxon>
        <taxon>Erwiniaceae</taxon>
        <taxon>Pantoea</taxon>
    </lineage>
</organism>
<evidence type="ECO:0000313" key="9">
    <source>
        <dbReference type="Proteomes" id="UP000296144"/>
    </source>
</evidence>
<dbReference type="InterPro" id="IPR002376">
    <property type="entry name" value="Formyl_transf_N"/>
</dbReference>
<feature type="binding site" evidence="6">
    <location>
        <begin position="12"/>
        <end position="14"/>
    </location>
    <ligand>
        <name>N(1)-(5-phospho-beta-D-ribosyl)glycinamide</name>
        <dbReference type="ChEBI" id="CHEBI:143788"/>
    </ligand>
</feature>
<dbReference type="Pfam" id="PF00551">
    <property type="entry name" value="Formyl_trans_N"/>
    <property type="match status" value="1"/>
</dbReference>
<dbReference type="SUPFAM" id="SSF53328">
    <property type="entry name" value="Formyltransferase"/>
    <property type="match status" value="1"/>
</dbReference>
<dbReference type="UniPathway" id="UPA00074">
    <property type="reaction ID" value="UER00126"/>
</dbReference>
<dbReference type="EC" id="2.1.2.2" evidence="6"/>
<dbReference type="InterPro" id="IPR004607">
    <property type="entry name" value="GART"/>
</dbReference>
<dbReference type="OrthoDB" id="9806170at2"/>
<feature type="site" description="Raises pKa of active site His" evidence="6">
    <location>
        <position position="145"/>
    </location>
</feature>
<dbReference type="GO" id="GO:0006189">
    <property type="term" value="P:'de novo' IMP biosynthetic process"/>
    <property type="evidence" value="ECO:0007669"/>
    <property type="project" value="UniProtKB-UniRule"/>
</dbReference>
<dbReference type="NCBIfam" id="TIGR00639">
    <property type="entry name" value="PurN"/>
    <property type="match status" value="1"/>
</dbReference>
<evidence type="ECO:0000313" key="8">
    <source>
        <dbReference type="EMBL" id="PPI86687.1"/>
    </source>
</evidence>
<dbReference type="CDD" id="cd08645">
    <property type="entry name" value="FMT_core_GART"/>
    <property type="match status" value="1"/>
</dbReference>
<dbReference type="AlphaFoldDB" id="A0A2P5SWH0"/>
<dbReference type="Proteomes" id="UP000296144">
    <property type="component" value="Unassembled WGS sequence"/>
</dbReference>
<evidence type="ECO:0000256" key="1">
    <source>
        <dbReference type="ARBA" id="ARBA00005054"/>
    </source>
</evidence>
<name>A0A2P5SWH0_9GAMM</name>
<keyword evidence="3 6" id="KW-0658">Purine biosynthesis</keyword>
<keyword evidence="9" id="KW-1185">Reference proteome</keyword>
<protein>
    <recommendedName>
        <fullName evidence="6">Phosphoribosylglycinamide formyltransferase</fullName>
        <ecNumber evidence="6">2.1.2.2</ecNumber>
    </recommendedName>
    <alternativeName>
        <fullName evidence="6">5'-phosphoribosylglycinamide transformylase</fullName>
    </alternativeName>
    <alternativeName>
        <fullName evidence="6">GAR transformylase</fullName>
        <shortName evidence="6">GART</shortName>
    </alternativeName>
</protein>
<evidence type="ECO:0000256" key="3">
    <source>
        <dbReference type="ARBA" id="ARBA00022755"/>
    </source>
</evidence>
<dbReference type="InterPro" id="IPR001555">
    <property type="entry name" value="GART_AS"/>
</dbReference>
<dbReference type="HAMAP" id="MF_01930">
    <property type="entry name" value="PurN"/>
    <property type="match status" value="1"/>
</dbReference>
<dbReference type="PROSITE" id="PS00373">
    <property type="entry name" value="GART"/>
    <property type="match status" value="1"/>
</dbReference>
<dbReference type="EMBL" id="PDKU01000001">
    <property type="protein sequence ID" value="PPI86687.1"/>
    <property type="molecule type" value="Genomic_DNA"/>
</dbReference>
<feature type="binding site" evidence="6">
    <location>
        <position position="107"/>
    </location>
    <ligand>
        <name>(6R)-10-formyltetrahydrofolate</name>
        <dbReference type="ChEBI" id="CHEBI:195366"/>
    </ligand>
</feature>
<evidence type="ECO:0000256" key="6">
    <source>
        <dbReference type="HAMAP-Rule" id="MF_01930"/>
    </source>
</evidence>
<proteinExistence type="inferred from homology"/>
<comment type="similarity">
    <text evidence="4 6">Belongs to the GART family.</text>
</comment>
<evidence type="ECO:0000259" key="7">
    <source>
        <dbReference type="Pfam" id="PF00551"/>
    </source>
</evidence>
<evidence type="ECO:0000256" key="2">
    <source>
        <dbReference type="ARBA" id="ARBA00022679"/>
    </source>
</evidence>
<dbReference type="GO" id="GO:0005829">
    <property type="term" value="C:cytosol"/>
    <property type="evidence" value="ECO:0007669"/>
    <property type="project" value="TreeGrafter"/>
</dbReference>
<dbReference type="GO" id="GO:0004644">
    <property type="term" value="F:phosphoribosylglycinamide formyltransferase activity"/>
    <property type="evidence" value="ECO:0007669"/>
    <property type="project" value="UniProtKB-UniRule"/>
</dbReference>
<evidence type="ECO:0000256" key="5">
    <source>
        <dbReference type="ARBA" id="ARBA00047664"/>
    </source>
</evidence>
<comment type="function">
    <text evidence="6">Catalyzes the transfer of a formyl group from 10-formyltetrahydrofolate to 5-phospho-ribosyl-glycinamide (GAR), producing 5-phospho-ribosyl-N-formylglycinamide (FGAR) and tetrahydrofolate.</text>
</comment>
<dbReference type="PANTHER" id="PTHR43369:SF2">
    <property type="entry name" value="PHOSPHORIBOSYLGLYCINAMIDE FORMYLTRANSFERASE"/>
    <property type="match status" value="1"/>
</dbReference>
<feature type="domain" description="Formyl transferase N-terminal" evidence="7">
    <location>
        <begin position="2"/>
        <end position="181"/>
    </location>
</feature>
<feature type="active site" description="Proton donor" evidence="6">
    <location>
        <position position="109"/>
    </location>
</feature>
<comment type="caution">
    <text evidence="6">Lacks conserved residue(s) required for the propagation of feature annotation.</text>
</comment>
<dbReference type="PANTHER" id="PTHR43369">
    <property type="entry name" value="PHOSPHORIBOSYLGLYCINAMIDE FORMYLTRANSFERASE"/>
    <property type="match status" value="1"/>
</dbReference>
<accession>A0A2P5SWH0</accession>
<dbReference type="RefSeq" id="WP_136129850.1">
    <property type="nucleotide sequence ID" value="NZ_PDKU01000001.1"/>
</dbReference>
<evidence type="ECO:0000256" key="4">
    <source>
        <dbReference type="ARBA" id="ARBA00038440"/>
    </source>
</evidence>
<comment type="pathway">
    <text evidence="1 6">Purine metabolism; IMP biosynthesis via de novo pathway; N(2)-formyl-N(1)-(5-phospho-D-ribosyl)glycinamide from N(1)-(5-phospho-D-ribosyl)glycinamide (10-formyl THF route): step 1/1.</text>
</comment>
<gene>
    <name evidence="6" type="primary">purN</name>
    <name evidence="8" type="ORF">CRV10_00270</name>
</gene>
<dbReference type="Gene3D" id="3.40.50.170">
    <property type="entry name" value="Formyl transferase, N-terminal domain"/>
    <property type="match status" value="1"/>
</dbReference>
<keyword evidence="2 6" id="KW-0808">Transferase</keyword>
<sequence length="219" mass="24887">MKKIVTFISGVGSNLKVILDACQNSIINARIASVFSNISCAYGLTYAKKSGIPINIIDVNRFINFETFDFMLTKEVDKYKPDLIVLAGYMRILGSFFVNYYKGRIMNIHPSLLPKYPGLNTHCRVLENGELEHGSSVHFVTDKLDSGPIIIQSRVPVLSTDDKFSLKERVKSQEYIIYPIAIKWYIETRLIMKEEKVWLDGKTLPPQGYTGNIDNLIKN</sequence>
<comment type="catalytic activity">
    <reaction evidence="5 6">
        <text>N(1)-(5-phospho-beta-D-ribosyl)glycinamide + (6R)-10-formyltetrahydrofolate = N(2)-formyl-N(1)-(5-phospho-beta-D-ribosyl)glycinamide + (6S)-5,6,7,8-tetrahydrofolate + H(+)</text>
        <dbReference type="Rhea" id="RHEA:15053"/>
        <dbReference type="ChEBI" id="CHEBI:15378"/>
        <dbReference type="ChEBI" id="CHEBI:57453"/>
        <dbReference type="ChEBI" id="CHEBI:143788"/>
        <dbReference type="ChEBI" id="CHEBI:147286"/>
        <dbReference type="ChEBI" id="CHEBI:195366"/>
        <dbReference type="EC" id="2.1.2.2"/>
    </reaction>
</comment>
<dbReference type="InterPro" id="IPR036477">
    <property type="entry name" value="Formyl_transf_N_sf"/>
</dbReference>
<comment type="caution">
    <text evidence="8">The sequence shown here is derived from an EMBL/GenBank/DDBJ whole genome shotgun (WGS) entry which is preliminary data.</text>
</comment>